<dbReference type="Pfam" id="PF02558">
    <property type="entry name" value="ApbA"/>
    <property type="match status" value="1"/>
</dbReference>
<dbReference type="SUPFAM" id="SSF51735">
    <property type="entry name" value="NAD(P)-binding Rossmann-fold domains"/>
    <property type="match status" value="1"/>
</dbReference>
<dbReference type="InterPro" id="IPR013752">
    <property type="entry name" value="KPA_reductase"/>
</dbReference>
<dbReference type="InterPro" id="IPR036291">
    <property type="entry name" value="NAD(P)-bd_dom_sf"/>
</dbReference>
<dbReference type="InterPro" id="IPR013332">
    <property type="entry name" value="KPR_N"/>
</dbReference>
<sequence>MKITVIGAGAIGLLFAAKLTQLGHNVHLITRQKDQSDDLKANGIALHADQNTNWSDVTASSYIEREKESDCYIVTVKQYQLSLLYPSLSSLPVTVPIIFIQNGMSHLKMAENLPHHHVFVSTVEHGAERLSKNAVLHNGVGKWKIAAVKGKSEAISFFAEKRADSFPIEFHDDYYALLAEKLVKNTLINSLTALFDVKNGELITNPHLHKLLHSLYDEVMQVFFDLRDSLSFDVIESLCKSTAANSSSMRTDVSLNRPTEVEAIIGYTLEKGRKMKIKLPLLNFIYDSILAIEYREGIRH</sequence>
<dbReference type="RefSeq" id="WP_041057285.1">
    <property type="nucleotide sequence ID" value="NZ_JXRR01000014.1"/>
</dbReference>
<keyword evidence="8 11" id="KW-0560">Oxidoreductase</keyword>
<dbReference type="GO" id="GO:0015940">
    <property type="term" value="P:pantothenate biosynthetic process"/>
    <property type="evidence" value="ECO:0007669"/>
    <property type="project" value="UniProtKB-UniPathway"/>
</dbReference>
<organism evidence="14 15">
    <name type="scientific">Jeotgalibacillus campisalis</name>
    <dbReference type="NCBI Taxonomy" id="220754"/>
    <lineage>
        <taxon>Bacteria</taxon>
        <taxon>Bacillati</taxon>
        <taxon>Bacillota</taxon>
        <taxon>Bacilli</taxon>
        <taxon>Bacillales</taxon>
        <taxon>Caryophanaceae</taxon>
        <taxon>Jeotgalibacillus</taxon>
    </lineage>
</organism>
<dbReference type="Gene3D" id="3.40.50.720">
    <property type="entry name" value="NAD(P)-binding Rossmann-like Domain"/>
    <property type="match status" value="1"/>
</dbReference>
<evidence type="ECO:0000256" key="9">
    <source>
        <dbReference type="ARBA" id="ARBA00032024"/>
    </source>
</evidence>
<evidence type="ECO:0000259" key="13">
    <source>
        <dbReference type="Pfam" id="PF08546"/>
    </source>
</evidence>
<dbReference type="AlphaFoldDB" id="A0A0C2VFE8"/>
<evidence type="ECO:0000256" key="7">
    <source>
        <dbReference type="ARBA" id="ARBA00022857"/>
    </source>
</evidence>
<evidence type="ECO:0000256" key="5">
    <source>
        <dbReference type="ARBA" id="ARBA00019465"/>
    </source>
</evidence>
<reference evidence="14 15" key="1">
    <citation type="submission" date="2015-01" db="EMBL/GenBank/DDBJ databases">
        <title>Jeotgalibacillus campisalis genome sequencing.</title>
        <authorList>
            <person name="Goh K.M."/>
            <person name="Chan K.-G."/>
            <person name="Yaakop A.S."/>
            <person name="Ee R."/>
            <person name="Gan H.M."/>
            <person name="Chan C.S."/>
        </authorList>
    </citation>
    <scope>NUCLEOTIDE SEQUENCE [LARGE SCALE GENOMIC DNA]</scope>
    <source>
        <strain evidence="14 15">SF-57</strain>
    </source>
</reference>
<dbReference type="UniPathway" id="UPA00028">
    <property type="reaction ID" value="UER00004"/>
</dbReference>
<comment type="catalytic activity">
    <reaction evidence="10 11">
        <text>(R)-pantoate + NADP(+) = 2-dehydropantoate + NADPH + H(+)</text>
        <dbReference type="Rhea" id="RHEA:16233"/>
        <dbReference type="ChEBI" id="CHEBI:11561"/>
        <dbReference type="ChEBI" id="CHEBI:15378"/>
        <dbReference type="ChEBI" id="CHEBI:15980"/>
        <dbReference type="ChEBI" id="CHEBI:57783"/>
        <dbReference type="ChEBI" id="CHEBI:58349"/>
        <dbReference type="EC" id="1.1.1.169"/>
    </reaction>
</comment>
<dbReference type="GO" id="GO:0008677">
    <property type="term" value="F:2-dehydropantoate 2-reductase activity"/>
    <property type="evidence" value="ECO:0007669"/>
    <property type="project" value="UniProtKB-EC"/>
</dbReference>
<dbReference type="EC" id="1.1.1.169" evidence="4 11"/>
<dbReference type="Proteomes" id="UP000031972">
    <property type="component" value="Unassembled WGS sequence"/>
</dbReference>
<dbReference type="InterPro" id="IPR008927">
    <property type="entry name" value="6-PGluconate_DH-like_C_sf"/>
</dbReference>
<dbReference type="InterPro" id="IPR050838">
    <property type="entry name" value="Ketopantoate_reductase"/>
</dbReference>
<accession>A0A0C2VFE8</accession>
<keyword evidence="7 11" id="KW-0521">NADP</keyword>
<feature type="domain" description="Ketopantoate reductase N-terminal" evidence="12">
    <location>
        <begin position="3"/>
        <end position="148"/>
    </location>
</feature>
<evidence type="ECO:0000256" key="6">
    <source>
        <dbReference type="ARBA" id="ARBA00022655"/>
    </source>
</evidence>
<gene>
    <name evidence="14" type="ORF">KR50_17840</name>
</gene>
<comment type="pathway">
    <text evidence="2 11">Cofactor biosynthesis; (R)-pantothenate biosynthesis; (R)-pantoate from 3-methyl-2-oxobutanoate: step 2/2.</text>
</comment>
<dbReference type="PATRIC" id="fig|220754.4.peg.1804"/>
<dbReference type="InterPro" id="IPR013328">
    <property type="entry name" value="6PGD_dom2"/>
</dbReference>
<dbReference type="GO" id="GO:0005737">
    <property type="term" value="C:cytoplasm"/>
    <property type="evidence" value="ECO:0007669"/>
    <property type="project" value="TreeGrafter"/>
</dbReference>
<dbReference type="SUPFAM" id="SSF48179">
    <property type="entry name" value="6-phosphogluconate dehydrogenase C-terminal domain-like"/>
    <property type="match status" value="1"/>
</dbReference>
<dbReference type="GO" id="GO:0050661">
    <property type="term" value="F:NADP binding"/>
    <property type="evidence" value="ECO:0007669"/>
    <property type="project" value="TreeGrafter"/>
</dbReference>
<dbReference type="Pfam" id="PF08546">
    <property type="entry name" value="ApbA_C"/>
    <property type="match status" value="1"/>
</dbReference>
<evidence type="ECO:0000256" key="1">
    <source>
        <dbReference type="ARBA" id="ARBA00002919"/>
    </source>
</evidence>
<comment type="similarity">
    <text evidence="3 11">Belongs to the ketopantoate reductase family.</text>
</comment>
<comment type="caution">
    <text evidence="14">The sequence shown here is derived from an EMBL/GenBank/DDBJ whole genome shotgun (WGS) entry which is preliminary data.</text>
</comment>
<dbReference type="InterPro" id="IPR003710">
    <property type="entry name" value="ApbA"/>
</dbReference>
<keyword evidence="6 11" id="KW-0566">Pantothenate biosynthesis</keyword>
<name>A0A0C2VFE8_9BACL</name>
<evidence type="ECO:0000256" key="3">
    <source>
        <dbReference type="ARBA" id="ARBA00007870"/>
    </source>
</evidence>
<dbReference type="OrthoDB" id="9800163at2"/>
<dbReference type="PANTHER" id="PTHR43765">
    <property type="entry name" value="2-DEHYDROPANTOATE 2-REDUCTASE-RELATED"/>
    <property type="match status" value="1"/>
</dbReference>
<evidence type="ECO:0000256" key="2">
    <source>
        <dbReference type="ARBA" id="ARBA00004994"/>
    </source>
</evidence>
<dbReference type="PANTHER" id="PTHR43765:SF2">
    <property type="entry name" value="2-DEHYDROPANTOATE 2-REDUCTASE"/>
    <property type="match status" value="1"/>
</dbReference>
<comment type="function">
    <text evidence="1 11">Catalyzes the NADPH-dependent reduction of ketopantoate into pantoic acid.</text>
</comment>
<evidence type="ECO:0000313" key="14">
    <source>
        <dbReference type="EMBL" id="KIL47617.1"/>
    </source>
</evidence>
<protein>
    <recommendedName>
        <fullName evidence="5 11">2-dehydropantoate 2-reductase</fullName>
        <ecNumber evidence="4 11">1.1.1.169</ecNumber>
    </recommendedName>
    <alternativeName>
        <fullName evidence="9 11">Ketopantoate reductase</fullName>
    </alternativeName>
</protein>
<evidence type="ECO:0000313" key="15">
    <source>
        <dbReference type="Proteomes" id="UP000031972"/>
    </source>
</evidence>
<evidence type="ECO:0000256" key="4">
    <source>
        <dbReference type="ARBA" id="ARBA00013014"/>
    </source>
</evidence>
<proteinExistence type="inferred from homology"/>
<dbReference type="Gene3D" id="1.10.1040.10">
    <property type="entry name" value="N-(1-d-carboxylethyl)-l-norvaline Dehydrogenase, domain 2"/>
    <property type="match status" value="1"/>
</dbReference>
<evidence type="ECO:0000259" key="12">
    <source>
        <dbReference type="Pfam" id="PF02558"/>
    </source>
</evidence>
<evidence type="ECO:0000256" key="10">
    <source>
        <dbReference type="ARBA" id="ARBA00048793"/>
    </source>
</evidence>
<dbReference type="EMBL" id="JXRR01000014">
    <property type="protein sequence ID" value="KIL47617.1"/>
    <property type="molecule type" value="Genomic_DNA"/>
</dbReference>
<feature type="domain" description="Ketopantoate reductase C-terminal" evidence="13">
    <location>
        <begin position="179"/>
        <end position="292"/>
    </location>
</feature>
<evidence type="ECO:0000256" key="11">
    <source>
        <dbReference type="RuleBase" id="RU362068"/>
    </source>
</evidence>
<keyword evidence="15" id="KW-1185">Reference proteome</keyword>
<dbReference type="NCBIfam" id="TIGR00745">
    <property type="entry name" value="apbA_panE"/>
    <property type="match status" value="1"/>
</dbReference>
<evidence type="ECO:0000256" key="8">
    <source>
        <dbReference type="ARBA" id="ARBA00023002"/>
    </source>
</evidence>